<dbReference type="PANTHER" id="PTHR30185:SF18">
    <property type="entry name" value="TRANSCRIPTIONAL REGULATOR MTLR"/>
    <property type="match status" value="1"/>
</dbReference>
<feature type="domain" description="PTS EIIA type-2" evidence="6">
    <location>
        <begin position="525"/>
        <end position="669"/>
    </location>
</feature>
<dbReference type="Proteomes" id="UP000288388">
    <property type="component" value="Unassembled WGS sequence"/>
</dbReference>
<dbReference type="InterPro" id="IPR050661">
    <property type="entry name" value="BglG_antiterminators"/>
</dbReference>
<accession>A0A2N8PZ36</accession>
<dbReference type="GO" id="GO:0006355">
    <property type="term" value="P:regulation of DNA-templated transcription"/>
    <property type="evidence" value="ECO:0007669"/>
    <property type="project" value="InterPro"/>
</dbReference>
<dbReference type="Gene3D" id="3.40.50.2300">
    <property type="match status" value="1"/>
</dbReference>
<dbReference type="InterPro" id="IPR011608">
    <property type="entry name" value="PRD"/>
</dbReference>
<evidence type="ECO:0000259" key="8">
    <source>
        <dbReference type="PROSITE" id="PS51372"/>
    </source>
</evidence>
<dbReference type="SUPFAM" id="SSF55804">
    <property type="entry name" value="Phoshotransferase/anion transport protein"/>
    <property type="match status" value="1"/>
</dbReference>
<dbReference type="GO" id="GO:0008982">
    <property type="term" value="F:protein-N(PI)-phosphohistidine-sugar phosphotransferase activity"/>
    <property type="evidence" value="ECO:0007669"/>
    <property type="project" value="InterPro"/>
</dbReference>
<evidence type="ECO:0000313" key="12">
    <source>
        <dbReference type="Proteomes" id="UP001264335"/>
    </source>
</evidence>
<dbReference type="PANTHER" id="PTHR30185">
    <property type="entry name" value="CRYPTIC BETA-GLUCOSIDE BGL OPERON ANTITERMINATOR"/>
    <property type="match status" value="1"/>
</dbReference>
<dbReference type="Proteomes" id="UP001264335">
    <property type="component" value="Unassembled WGS sequence"/>
</dbReference>
<evidence type="ECO:0000256" key="1">
    <source>
        <dbReference type="ARBA" id="ARBA00022679"/>
    </source>
</evidence>
<evidence type="ECO:0000259" key="7">
    <source>
        <dbReference type="PROSITE" id="PS51099"/>
    </source>
</evidence>
<dbReference type="InterPro" id="IPR036388">
    <property type="entry name" value="WH-like_DNA-bd_sf"/>
</dbReference>
<dbReference type="Gene3D" id="3.40.930.10">
    <property type="entry name" value="Mannitol-specific EII, Chain A"/>
    <property type="match status" value="1"/>
</dbReference>
<dbReference type="InterPro" id="IPR007737">
    <property type="entry name" value="Mga_HTH"/>
</dbReference>
<dbReference type="SUPFAM" id="SSF52794">
    <property type="entry name" value="PTS system IIB component-like"/>
    <property type="match status" value="1"/>
</dbReference>
<dbReference type="GO" id="GO:0009401">
    <property type="term" value="P:phosphoenolpyruvate-dependent sugar phosphotransferase system"/>
    <property type="evidence" value="ECO:0007669"/>
    <property type="project" value="InterPro"/>
</dbReference>
<evidence type="ECO:0000256" key="5">
    <source>
        <dbReference type="ARBA" id="ARBA00023163"/>
    </source>
</evidence>
<dbReference type="InterPro" id="IPR036390">
    <property type="entry name" value="WH_DNA-bd_sf"/>
</dbReference>
<feature type="domain" description="PRD" evidence="8">
    <location>
        <begin position="301"/>
        <end position="408"/>
    </location>
</feature>
<dbReference type="InterPro" id="IPR036095">
    <property type="entry name" value="PTS_EIIB-like_sf"/>
</dbReference>
<dbReference type="Gene3D" id="1.10.10.10">
    <property type="entry name" value="Winged helix-like DNA-binding domain superfamily/Winged helix DNA-binding domain"/>
    <property type="match status" value="2"/>
</dbReference>
<dbReference type="Pfam" id="PF00359">
    <property type="entry name" value="PTS_EIIA_2"/>
    <property type="match status" value="1"/>
</dbReference>
<reference evidence="9 12" key="2">
    <citation type="submission" date="2023-03" db="EMBL/GenBank/DDBJ databases">
        <authorList>
            <person name="Shen W."/>
            <person name="Cai J."/>
        </authorList>
    </citation>
    <scope>NUCLEOTIDE SEQUENCE [LARGE SCALE GENOMIC DNA]</scope>
    <source>
        <strain evidence="9 12">Y2</strain>
    </source>
</reference>
<feature type="domain" description="PTS EIIB type-2" evidence="7">
    <location>
        <begin position="411"/>
        <end position="503"/>
    </location>
</feature>
<keyword evidence="1" id="KW-0808">Transferase</keyword>
<feature type="domain" description="PRD" evidence="8">
    <location>
        <begin position="189"/>
        <end position="296"/>
    </location>
</feature>
<dbReference type="SUPFAM" id="SSF46785">
    <property type="entry name" value="Winged helix' DNA-binding domain"/>
    <property type="match status" value="1"/>
</dbReference>
<dbReference type="InterPro" id="IPR036634">
    <property type="entry name" value="PRD_sf"/>
</dbReference>
<dbReference type="PROSITE" id="PS51094">
    <property type="entry name" value="PTS_EIIA_TYPE_2"/>
    <property type="match status" value="1"/>
</dbReference>
<organism evidence="10 11">
    <name type="scientific">Enterococcus avium</name>
    <name type="common">Streptococcus avium</name>
    <dbReference type="NCBI Taxonomy" id="33945"/>
    <lineage>
        <taxon>Bacteria</taxon>
        <taxon>Bacillati</taxon>
        <taxon>Bacillota</taxon>
        <taxon>Bacilli</taxon>
        <taxon>Lactobacillales</taxon>
        <taxon>Enterococcaceae</taxon>
        <taxon>Enterococcus</taxon>
    </lineage>
</organism>
<dbReference type="InterPro" id="IPR002178">
    <property type="entry name" value="PTS_EIIA_type-2_dom"/>
</dbReference>
<evidence type="ECO:0000259" key="6">
    <source>
        <dbReference type="PROSITE" id="PS51094"/>
    </source>
</evidence>
<evidence type="ECO:0000256" key="2">
    <source>
        <dbReference type="ARBA" id="ARBA00022737"/>
    </source>
</evidence>
<dbReference type="InterPro" id="IPR013196">
    <property type="entry name" value="HTH_11"/>
</dbReference>
<dbReference type="SUPFAM" id="SSF63520">
    <property type="entry name" value="PTS-regulatory domain, PRD"/>
    <property type="match status" value="2"/>
</dbReference>
<reference evidence="10 11" key="1">
    <citation type="submission" date="2018-12" db="EMBL/GenBank/DDBJ databases">
        <title>A novel vanA-carrying plasmid in a clinical isolate of Enterococcus avium.</title>
        <authorList>
            <person name="Bernasconi O.J."/>
            <person name="Luzzaro F."/>
            <person name="Endimiani A."/>
        </authorList>
    </citation>
    <scope>NUCLEOTIDE SEQUENCE [LARGE SCALE GENOMIC DNA]</scope>
    <source>
        <strain evidence="10 11">LC0559/18</strain>
    </source>
</reference>
<dbReference type="EMBL" id="RYZS01000001">
    <property type="protein sequence ID" value="RVU93459.1"/>
    <property type="molecule type" value="Genomic_DNA"/>
</dbReference>
<comment type="caution">
    <text evidence="10">The sequence shown here is derived from an EMBL/GenBank/DDBJ whole genome shotgun (WGS) entry which is preliminary data.</text>
</comment>
<dbReference type="Gene3D" id="1.10.1790.10">
    <property type="entry name" value="PRD domain"/>
    <property type="match status" value="2"/>
</dbReference>
<dbReference type="PROSITE" id="PS51099">
    <property type="entry name" value="PTS_EIIB_TYPE_2"/>
    <property type="match status" value="1"/>
</dbReference>
<dbReference type="CDD" id="cd05568">
    <property type="entry name" value="PTS_IIB_bgl_like"/>
    <property type="match status" value="1"/>
</dbReference>
<dbReference type="AlphaFoldDB" id="A0A2N8PZ36"/>
<protein>
    <submittedName>
        <fullName evidence="9">BglG family transcription antiterminator</fullName>
    </submittedName>
    <submittedName>
        <fullName evidence="10">PRD domain-containing protein</fullName>
    </submittedName>
</protein>
<gene>
    <name evidence="10" type="ORF">EK398_00505</name>
    <name evidence="9" type="ORF">P7D79_14755</name>
</gene>
<dbReference type="RefSeq" id="WP_016179606.1">
    <property type="nucleotide sequence ID" value="NZ_CAAKOC010000046.1"/>
</dbReference>
<keyword evidence="4" id="KW-0010">Activator</keyword>
<evidence type="ECO:0000313" key="9">
    <source>
        <dbReference type="EMBL" id="MDT2515483.1"/>
    </source>
</evidence>
<keyword evidence="2" id="KW-0677">Repeat</keyword>
<sequence length="673" mass="77531">MLSKRETQILKLLFDHKHTYLTSQEIASGIDVSNRTARKYLHLLEDALKQESLATIEAKQGNGYQLKIEDARRFDEFYLEEVKSQMASKDITTIQESNDRQYYILNRLFFEQSAVYVDAIADELFVSRSTISNDLVEIKKLITPYQIELQSKSNKGIFIVGNEQNIRHFIMNYFFMERLHDNLFAFSMYANLLEGISVEEIVIIVLDECRESQLKLSDFIVYNLVLHIGLAIKRIQNGFFMDIQAPISFDEDSIEYQTALKILARIEHAVGITFSSEEADFIALHLKNKITAKTIFKKADATEEQIRAQLLETLKAIDQDTPFDLEHDTILIDGLMLHFIPLLTRLQNNSSIENPLLEEIKTQYPDLFELTVNYFSKMPVFKSYQVTEGEWAYLAIHITAAVERYFNEQKTHVLVICATGLGSSQMIKNRLEREFGSRILIEKVISYYEIAEQDLSHIDLVISSINLGNIVLNAPIVNVSVFLGKDDIQKINHEISSNKGSHFVAGRKESDRKELVEEQVELIERSFKPDLFYFVGEHSTKDAVLRELISKIEAVEGTDLQENFLKQLKLRESYSSVVFSEFMAVPHPIEALTKEGHVAVAVAPEGITWDKEYQNIQLVFLLSPDKFGKFEIDKVSQMLVEIMEDDTFRKALAFSDTFDNFIKAFIDQFKKRE</sequence>
<dbReference type="Pfam" id="PF05043">
    <property type="entry name" value="Mga"/>
    <property type="match status" value="1"/>
</dbReference>
<dbReference type="InterPro" id="IPR016152">
    <property type="entry name" value="PTrfase/Anion_transptr"/>
</dbReference>
<keyword evidence="5" id="KW-0804">Transcription</keyword>
<dbReference type="Pfam" id="PF08279">
    <property type="entry name" value="HTH_11"/>
    <property type="match status" value="1"/>
</dbReference>
<evidence type="ECO:0000256" key="3">
    <source>
        <dbReference type="ARBA" id="ARBA00023015"/>
    </source>
</evidence>
<evidence type="ECO:0000313" key="11">
    <source>
        <dbReference type="Proteomes" id="UP000288388"/>
    </source>
</evidence>
<dbReference type="InterPro" id="IPR013011">
    <property type="entry name" value="PTS_EIIB_2"/>
</dbReference>
<dbReference type="InterPro" id="IPR003501">
    <property type="entry name" value="PTS_EIIB_2/3"/>
</dbReference>
<dbReference type="Pfam" id="PF00874">
    <property type="entry name" value="PRD"/>
    <property type="match status" value="2"/>
</dbReference>
<dbReference type="EMBL" id="JARPWY010000045">
    <property type="protein sequence ID" value="MDT2515483.1"/>
    <property type="molecule type" value="Genomic_DNA"/>
</dbReference>
<dbReference type="Pfam" id="PF02302">
    <property type="entry name" value="PTS_IIB"/>
    <property type="match status" value="1"/>
</dbReference>
<evidence type="ECO:0000256" key="4">
    <source>
        <dbReference type="ARBA" id="ARBA00023159"/>
    </source>
</evidence>
<evidence type="ECO:0000313" key="10">
    <source>
        <dbReference type="EMBL" id="RVU93459.1"/>
    </source>
</evidence>
<dbReference type="PROSITE" id="PS51372">
    <property type="entry name" value="PRD_2"/>
    <property type="match status" value="2"/>
</dbReference>
<name>A0A2N8PZ36_ENTAV</name>
<proteinExistence type="predicted"/>
<keyword evidence="3" id="KW-0805">Transcription regulation</keyword>